<feature type="domain" description="GGDEF" evidence="4">
    <location>
        <begin position="226"/>
        <end position="371"/>
    </location>
</feature>
<accession>A0A4Z0BIW8</accession>
<evidence type="ECO:0000259" key="2">
    <source>
        <dbReference type="PROSITE" id="PS50110"/>
    </source>
</evidence>
<comment type="caution">
    <text evidence="5">The sequence shown here is derived from an EMBL/GenBank/DDBJ whole genome shotgun (WGS) entry which is preliminary data.</text>
</comment>
<feature type="domain" description="EAL" evidence="3">
    <location>
        <begin position="380"/>
        <end position="633"/>
    </location>
</feature>
<name>A0A4Z0BIW8_9BURK</name>
<dbReference type="InterPro" id="IPR029787">
    <property type="entry name" value="Nucleotide_cyclase"/>
</dbReference>
<evidence type="ECO:0000313" key="6">
    <source>
        <dbReference type="Proteomes" id="UP000298180"/>
    </source>
</evidence>
<dbReference type="SUPFAM" id="SSF141868">
    <property type="entry name" value="EAL domain-like"/>
    <property type="match status" value="1"/>
</dbReference>
<dbReference type="InterPro" id="IPR035919">
    <property type="entry name" value="EAL_sf"/>
</dbReference>
<evidence type="ECO:0000259" key="4">
    <source>
        <dbReference type="PROSITE" id="PS50887"/>
    </source>
</evidence>
<keyword evidence="1" id="KW-0597">Phosphoprotein</keyword>
<dbReference type="NCBIfam" id="TIGR00254">
    <property type="entry name" value="GGDEF"/>
    <property type="match status" value="1"/>
</dbReference>
<dbReference type="Pfam" id="PF00563">
    <property type="entry name" value="EAL"/>
    <property type="match status" value="1"/>
</dbReference>
<dbReference type="Pfam" id="PF00072">
    <property type="entry name" value="Response_reg"/>
    <property type="match status" value="1"/>
</dbReference>
<dbReference type="Pfam" id="PF00990">
    <property type="entry name" value="GGDEF"/>
    <property type="match status" value="1"/>
</dbReference>
<dbReference type="InterPro" id="IPR001789">
    <property type="entry name" value="Sig_transdc_resp-reg_receiver"/>
</dbReference>
<dbReference type="Gene3D" id="3.20.20.450">
    <property type="entry name" value="EAL domain"/>
    <property type="match status" value="1"/>
</dbReference>
<protein>
    <submittedName>
        <fullName evidence="5">GGDEF domain-containing response regulator</fullName>
    </submittedName>
</protein>
<organism evidence="5 6">
    <name type="scientific">Ramlibacter henchirensis</name>
    <dbReference type="NCBI Taxonomy" id="204072"/>
    <lineage>
        <taxon>Bacteria</taxon>
        <taxon>Pseudomonadati</taxon>
        <taxon>Pseudomonadota</taxon>
        <taxon>Betaproteobacteria</taxon>
        <taxon>Burkholderiales</taxon>
        <taxon>Comamonadaceae</taxon>
        <taxon>Ramlibacter</taxon>
    </lineage>
</organism>
<dbReference type="PROSITE" id="PS50887">
    <property type="entry name" value="GGDEF"/>
    <property type="match status" value="1"/>
</dbReference>
<dbReference type="SMART" id="SM00267">
    <property type="entry name" value="GGDEF"/>
    <property type="match status" value="1"/>
</dbReference>
<dbReference type="Proteomes" id="UP000298180">
    <property type="component" value="Unassembled WGS sequence"/>
</dbReference>
<dbReference type="InterPro" id="IPR011006">
    <property type="entry name" value="CheY-like_superfamily"/>
</dbReference>
<feature type="domain" description="Response regulatory" evidence="2">
    <location>
        <begin position="69"/>
        <end position="186"/>
    </location>
</feature>
<evidence type="ECO:0000256" key="1">
    <source>
        <dbReference type="PROSITE-ProRule" id="PRU00169"/>
    </source>
</evidence>
<reference evidence="5 6" key="1">
    <citation type="submission" date="2019-03" db="EMBL/GenBank/DDBJ databases">
        <title>Ramlibacter henchirensis DSM 14656, whole genome shotgun sequence.</title>
        <authorList>
            <person name="Zhang X."/>
            <person name="Feng G."/>
            <person name="Zhu H."/>
        </authorList>
    </citation>
    <scope>NUCLEOTIDE SEQUENCE [LARGE SCALE GENOMIC DNA]</scope>
    <source>
        <strain evidence="5 6">DSM 14656</strain>
    </source>
</reference>
<dbReference type="InterPro" id="IPR052155">
    <property type="entry name" value="Biofilm_reg_signaling"/>
</dbReference>
<dbReference type="OrthoDB" id="9813903at2"/>
<dbReference type="SMART" id="SM00052">
    <property type="entry name" value="EAL"/>
    <property type="match status" value="1"/>
</dbReference>
<dbReference type="SMART" id="SM00448">
    <property type="entry name" value="REC"/>
    <property type="match status" value="1"/>
</dbReference>
<evidence type="ECO:0000259" key="3">
    <source>
        <dbReference type="PROSITE" id="PS50883"/>
    </source>
</evidence>
<dbReference type="GO" id="GO:0000160">
    <property type="term" value="P:phosphorelay signal transduction system"/>
    <property type="evidence" value="ECO:0007669"/>
    <property type="project" value="InterPro"/>
</dbReference>
<dbReference type="PROSITE" id="PS50110">
    <property type="entry name" value="RESPONSE_REGULATORY"/>
    <property type="match status" value="1"/>
</dbReference>
<proteinExistence type="predicted"/>
<gene>
    <name evidence="5" type="ORF">EZ313_22190</name>
</gene>
<dbReference type="Gene3D" id="3.30.70.270">
    <property type="match status" value="1"/>
</dbReference>
<dbReference type="PANTHER" id="PTHR44757">
    <property type="entry name" value="DIGUANYLATE CYCLASE DGCP"/>
    <property type="match status" value="1"/>
</dbReference>
<dbReference type="Gene3D" id="3.40.50.2300">
    <property type="match status" value="1"/>
</dbReference>
<dbReference type="AlphaFoldDB" id="A0A4Z0BIW8"/>
<dbReference type="SUPFAM" id="SSF55073">
    <property type="entry name" value="Nucleotide cyclase"/>
    <property type="match status" value="1"/>
</dbReference>
<dbReference type="InterPro" id="IPR001633">
    <property type="entry name" value="EAL_dom"/>
</dbReference>
<dbReference type="PANTHER" id="PTHR44757:SF2">
    <property type="entry name" value="BIOFILM ARCHITECTURE MAINTENANCE PROTEIN MBAA"/>
    <property type="match status" value="1"/>
</dbReference>
<evidence type="ECO:0000313" key="5">
    <source>
        <dbReference type="EMBL" id="TFY99275.1"/>
    </source>
</evidence>
<dbReference type="InterPro" id="IPR043128">
    <property type="entry name" value="Rev_trsase/Diguanyl_cyclase"/>
</dbReference>
<dbReference type="SUPFAM" id="SSF52172">
    <property type="entry name" value="CheY-like"/>
    <property type="match status" value="1"/>
</dbReference>
<keyword evidence="6" id="KW-1185">Reference proteome</keyword>
<dbReference type="CDD" id="cd01948">
    <property type="entry name" value="EAL"/>
    <property type="match status" value="1"/>
</dbReference>
<feature type="modified residue" description="4-aspartylphosphate" evidence="1">
    <location>
        <position position="119"/>
    </location>
</feature>
<sequence length="642" mass="69686">MSMKNFLFKSDPAPASDPEKIEPELDALATVPTMFAPGEEKLSQQEFRALSPQESVWPHGSMSKLPESLIMMVDDEVLNIEMTQAFLVEAGYRHFASTDAPETAVEAMRRQPPGVLLLDLSMPKVSGLEILEAMRADSVLRHVPVIVLTSSTDPQVKLQALSLGAMDFLSKPVDPSELALRLRNTLTASAYRDYLRQHDPLTGLPNKQRYRRDLAAVLASAQDEQRAGALLLVGVDALGRVNDALGRASGDHLLQRIGKRLASCVQTEAGGELSAGDVNPTLYRLDGDEFAVVVPHIEGVHSAAAFIGKLLDDAAVSFQRRGSPELFVTCSIGVAVFPTDGADPELLTGNAGLALRHAKQAGSHRYEFFTPRFTQVAQSRLDLSAELRRAIGRDEIELLFEPRVELASGKLLAAQGLLRWNHSSGRAIDGDELLDLARGSEMNVALIEWVLDRLRLSAGKWRASGLQPVPVGIGASLANLPLTELSHLVSAAIAGGLEPRQLTLELQHLGGDHRLHDADEKAIVALRRKGVRLALDRFGSITSVADVRLITCDEIKVDASFAHQVENNPLNQAMLLGIGDFARRLNLTCVACGVDTGSRLSFLRKNGWQQGQGRVFGKPLAAVPFAAQWLSKSGRSQRVELD</sequence>
<dbReference type="CDD" id="cd01949">
    <property type="entry name" value="GGDEF"/>
    <property type="match status" value="1"/>
</dbReference>
<dbReference type="PROSITE" id="PS50883">
    <property type="entry name" value="EAL"/>
    <property type="match status" value="1"/>
</dbReference>
<dbReference type="InterPro" id="IPR000160">
    <property type="entry name" value="GGDEF_dom"/>
</dbReference>
<dbReference type="EMBL" id="SMLM01000004">
    <property type="protein sequence ID" value="TFY99275.1"/>
    <property type="molecule type" value="Genomic_DNA"/>
</dbReference>